<evidence type="ECO:0000313" key="3">
    <source>
        <dbReference type="EMBL" id="MEI2453661.1"/>
    </source>
</evidence>
<evidence type="ECO:0000256" key="2">
    <source>
        <dbReference type="SAM" id="SignalP"/>
    </source>
</evidence>
<dbReference type="EMBL" id="JBANDL010000002">
    <property type="protein sequence ID" value="MEI2453661.1"/>
    <property type="molecule type" value="Genomic_DNA"/>
</dbReference>
<accession>A0ABU8CY12</accession>
<evidence type="ECO:0000313" key="4">
    <source>
        <dbReference type="Proteomes" id="UP001387215"/>
    </source>
</evidence>
<comment type="caution">
    <text evidence="3">The sequence shown here is derived from an EMBL/GenBank/DDBJ whole genome shotgun (WGS) entry which is preliminary data.</text>
</comment>
<keyword evidence="2" id="KW-0732">Signal</keyword>
<sequence>MHPTALWPLLALAAAPAAAQAPACGRTAEVALICLQADDGAKATLVRTELPARGGCAQAQVERFAAGDLDRPRSLALAAGQTGECRFASGRTLRVRLQQESGPLLGSCNADAATRFSMWVDGRKLIGGHSVRERCETASAPWSYRLEGEIVYDCSKPDGCAGWSGPDQTLSSLPVDTIEYPPDAPGPAPGRLERLLDRGPVCAEVERELAASWSAFDAFVRRPSPGPIQRLNAGDRQANAVLPGGLGFAYGGARVDEFDFDNDGRIDRVYSSASDGQGGWYYAPMLVLSGASAESFVAADGTDAIHAVPCQWDAARPALSQCDDLRHPEWSDRRPPTQSVPAPLPGIAGGDEFFRTRYTTALPFRYDGTTYVALASAGTPSRDYVGIYRPRPGGAREAVCLIRRVPANM</sequence>
<dbReference type="RefSeq" id="WP_336130936.1">
    <property type="nucleotide sequence ID" value="NZ_JBANDL010000002.1"/>
</dbReference>
<name>A0ABU8CY12_9GAMM</name>
<dbReference type="Proteomes" id="UP001387215">
    <property type="component" value="Unassembled WGS sequence"/>
</dbReference>
<evidence type="ECO:0000256" key="1">
    <source>
        <dbReference type="SAM" id="MobiDB-lite"/>
    </source>
</evidence>
<proteinExistence type="predicted"/>
<feature type="signal peptide" evidence="2">
    <location>
        <begin position="1"/>
        <end position="19"/>
    </location>
</feature>
<evidence type="ECO:0008006" key="5">
    <source>
        <dbReference type="Google" id="ProtNLM"/>
    </source>
</evidence>
<protein>
    <recommendedName>
        <fullName evidence="5">DUF1566 domain-containing protein</fullName>
    </recommendedName>
</protein>
<feature type="chain" id="PRO_5047299532" description="DUF1566 domain-containing protein" evidence="2">
    <location>
        <begin position="20"/>
        <end position="409"/>
    </location>
</feature>
<feature type="compositionally biased region" description="Basic and acidic residues" evidence="1">
    <location>
        <begin position="326"/>
        <end position="335"/>
    </location>
</feature>
<reference evidence="3 4" key="1">
    <citation type="submission" date="2024-02" db="EMBL/GenBank/DDBJ databases">
        <title>Lysobacter Genome Sequencing and Mining.</title>
        <authorList>
            <person name="Bierman J."/>
            <person name="Walker M.C."/>
        </authorList>
    </citation>
    <scope>NUCLEOTIDE SEQUENCE [LARGE SCALE GENOMIC DNA]</scope>
    <source>
        <strain evidence="3 4">PB6250</strain>
    </source>
</reference>
<organism evidence="3 4">
    <name type="scientific">Lysobacter firmicutimachus</name>
    <dbReference type="NCBI Taxonomy" id="1792846"/>
    <lineage>
        <taxon>Bacteria</taxon>
        <taxon>Pseudomonadati</taxon>
        <taxon>Pseudomonadota</taxon>
        <taxon>Gammaproteobacteria</taxon>
        <taxon>Lysobacterales</taxon>
        <taxon>Lysobacteraceae</taxon>
        <taxon>Lysobacter</taxon>
    </lineage>
</organism>
<feature type="region of interest" description="Disordered" evidence="1">
    <location>
        <begin position="326"/>
        <end position="345"/>
    </location>
</feature>
<keyword evidence="4" id="KW-1185">Reference proteome</keyword>
<gene>
    <name evidence="3" type="ORF">V2J18_03105</name>
</gene>